<dbReference type="SUPFAM" id="SSF141694">
    <property type="entry name" value="AF2212/PG0164-like"/>
    <property type="match status" value="1"/>
</dbReference>
<gene>
    <name evidence="1" type="ORF">SAMN06269173_103535</name>
</gene>
<dbReference type="Pfam" id="PF08922">
    <property type="entry name" value="DUF1905"/>
    <property type="match status" value="1"/>
</dbReference>
<evidence type="ECO:0000313" key="1">
    <source>
        <dbReference type="EMBL" id="SNR54446.1"/>
    </source>
</evidence>
<dbReference type="Proteomes" id="UP000198310">
    <property type="component" value="Unassembled WGS sequence"/>
</dbReference>
<dbReference type="EMBL" id="FZNS01000003">
    <property type="protein sequence ID" value="SNR54446.1"/>
    <property type="molecule type" value="Genomic_DNA"/>
</dbReference>
<dbReference type="InterPro" id="IPR037079">
    <property type="entry name" value="AF2212/PG0164-like_sf"/>
</dbReference>
<protein>
    <recommendedName>
        <fullName evidence="3">Bacteriocin-protection, YdeI or OmpD-Associated</fullName>
    </recommendedName>
</protein>
<evidence type="ECO:0000313" key="2">
    <source>
        <dbReference type="Proteomes" id="UP000198310"/>
    </source>
</evidence>
<proteinExistence type="predicted"/>
<dbReference type="RefSeq" id="WP_089332494.1">
    <property type="nucleotide sequence ID" value="NZ_FZNS01000003.1"/>
</dbReference>
<evidence type="ECO:0008006" key="3">
    <source>
        <dbReference type="Google" id="ProtNLM"/>
    </source>
</evidence>
<dbReference type="Gene3D" id="2.40.30.100">
    <property type="entry name" value="AF2212/PG0164-like"/>
    <property type="match status" value="1"/>
</dbReference>
<keyword evidence="2" id="KW-1185">Reference proteome</keyword>
<organism evidence="1 2">
    <name type="scientific">Hymenobacter mucosus</name>
    <dbReference type="NCBI Taxonomy" id="1411120"/>
    <lineage>
        <taxon>Bacteria</taxon>
        <taxon>Pseudomonadati</taxon>
        <taxon>Bacteroidota</taxon>
        <taxon>Cytophagia</taxon>
        <taxon>Cytophagales</taxon>
        <taxon>Hymenobacteraceae</taxon>
        <taxon>Hymenobacter</taxon>
    </lineage>
</organism>
<sequence>MPDSLVFFEAVLEPGGPSFMPMPIAIVPRSVVEALGGPAVRRVVGQLNGHPIRLGLQPIRTGERYLMLNKELCKTAGVQLGQCVRFHLAPDPTPEYIELPAELEEGLAAWPEAQESFEKLTGSMKRAVANHITEAKRTETRTARIMQLLERLVRGGHPFRKL</sequence>
<accession>A0A238X5Y4</accession>
<name>A0A238X5Y4_9BACT</name>
<dbReference type="AlphaFoldDB" id="A0A238X5Y4"/>
<reference evidence="2" key="1">
    <citation type="submission" date="2017-06" db="EMBL/GenBank/DDBJ databases">
        <authorList>
            <person name="Varghese N."/>
            <person name="Submissions S."/>
        </authorList>
    </citation>
    <scope>NUCLEOTIDE SEQUENCE [LARGE SCALE GENOMIC DNA]</scope>
    <source>
        <strain evidence="2">DSM 28041</strain>
    </source>
</reference>
<dbReference type="Pfam" id="PF13376">
    <property type="entry name" value="OmdA"/>
    <property type="match status" value="1"/>
</dbReference>
<dbReference type="InterPro" id="IPR015018">
    <property type="entry name" value="DUF1905"/>
</dbReference>